<dbReference type="Pfam" id="PF14234">
    <property type="entry name" value="DUF4336"/>
    <property type="match status" value="1"/>
</dbReference>
<accession>A0AAI8YGZ7</accession>
<dbReference type="SUPFAM" id="SSF56281">
    <property type="entry name" value="Metallo-hydrolase/oxidoreductase"/>
    <property type="match status" value="1"/>
</dbReference>
<dbReference type="Gene3D" id="3.60.15.10">
    <property type="entry name" value="Ribonuclease Z/Hydroxyacylglutathione hydrolase-like"/>
    <property type="match status" value="1"/>
</dbReference>
<dbReference type="InterPro" id="IPR036866">
    <property type="entry name" value="RibonucZ/Hydroxyglut_hydro"/>
</dbReference>
<dbReference type="PANTHER" id="PTHR33835">
    <property type="entry name" value="YALI0C07656P"/>
    <property type="match status" value="1"/>
</dbReference>
<keyword evidence="2" id="KW-1185">Reference proteome</keyword>
<organism evidence="1 2">
    <name type="scientific">Anthostomella pinea</name>
    <dbReference type="NCBI Taxonomy" id="933095"/>
    <lineage>
        <taxon>Eukaryota</taxon>
        <taxon>Fungi</taxon>
        <taxon>Dikarya</taxon>
        <taxon>Ascomycota</taxon>
        <taxon>Pezizomycotina</taxon>
        <taxon>Sordariomycetes</taxon>
        <taxon>Xylariomycetidae</taxon>
        <taxon>Xylariales</taxon>
        <taxon>Xylariaceae</taxon>
        <taxon>Anthostomella</taxon>
    </lineage>
</organism>
<comment type="caution">
    <text evidence="1">The sequence shown here is derived from an EMBL/GenBank/DDBJ whole genome shotgun (WGS) entry which is preliminary data.</text>
</comment>
<name>A0AAI8YGZ7_9PEZI</name>
<reference evidence="1" key="1">
    <citation type="submission" date="2023-10" db="EMBL/GenBank/DDBJ databases">
        <authorList>
            <person name="Hackl T."/>
        </authorList>
    </citation>
    <scope>NUCLEOTIDE SEQUENCE</scope>
</reference>
<gene>
    <name evidence="1" type="ORF">KHLLAP_LOCUS4730</name>
</gene>
<proteinExistence type="predicted"/>
<evidence type="ECO:0000313" key="1">
    <source>
        <dbReference type="EMBL" id="CAJ2504262.1"/>
    </source>
</evidence>
<protein>
    <submittedName>
        <fullName evidence="1">Uu.00g116560.m01.CDS01</fullName>
    </submittedName>
</protein>
<sequence>MSSKLIPKNPSAVAVIRNITPNVVTISVPFARFEKVRVGGRGTIIRMTSGTLAVFSPVALTPQAKAKVAEMGGNVGYLIAGDMEHHIFLSEWKKEYPQAKLIGPKGLPEKRAKMTDDKVGKEQFAFVYDASNMHSNAISDEFAADFEVEFVDAHASKEIVLFFKPERVLIEADLMFNLPAIEQYSKVPEAEKKGASLLNKLFETLNTTAGEAKAHKRLQWYALSNGTKNRAGYNESVQRIDSWDWDTLIPCHGETLQGNGKQVFRKIFEWHLRGHK</sequence>
<dbReference type="PANTHER" id="PTHR33835:SF1">
    <property type="entry name" value="METALLO-BETA-LACTAMASE DOMAIN-CONTAINING PROTEIN"/>
    <property type="match status" value="1"/>
</dbReference>
<dbReference type="InterPro" id="IPR025638">
    <property type="entry name" value="DUF4336"/>
</dbReference>
<dbReference type="AlphaFoldDB" id="A0AAI8YGZ7"/>
<dbReference type="EMBL" id="CAUWAG010000006">
    <property type="protein sequence ID" value="CAJ2504262.1"/>
    <property type="molecule type" value="Genomic_DNA"/>
</dbReference>
<evidence type="ECO:0000313" key="2">
    <source>
        <dbReference type="Proteomes" id="UP001295740"/>
    </source>
</evidence>
<dbReference type="Proteomes" id="UP001295740">
    <property type="component" value="Unassembled WGS sequence"/>
</dbReference>